<organism evidence="3 5">
    <name type="scientific">Flavobacterium glaciei</name>
    <dbReference type="NCBI Taxonomy" id="386300"/>
    <lineage>
        <taxon>Bacteria</taxon>
        <taxon>Pseudomonadati</taxon>
        <taxon>Bacteroidota</taxon>
        <taxon>Flavobacteriia</taxon>
        <taxon>Flavobacteriales</taxon>
        <taxon>Flavobacteriaceae</taxon>
        <taxon>Flavobacterium</taxon>
    </lineage>
</organism>
<evidence type="ECO:0000313" key="4">
    <source>
        <dbReference type="Proteomes" id="UP000254518"/>
    </source>
</evidence>
<keyword evidence="1" id="KW-0812">Transmembrane</keyword>
<accession>A0A562PSD4</accession>
<evidence type="ECO:0000313" key="3">
    <source>
        <dbReference type="EMBL" id="TWI46986.1"/>
    </source>
</evidence>
<dbReference type="OrthoDB" id="1376979at2"/>
<sequence length="122" mass="14183">MKQVTFRGTGQLNGPIIINKTIELDDRTASTLTGLKRDEVKLAILAIHFPGVRIKPNQIVCDIEAIRLPKTTKVQKNEYEKKTNYSKQKSSFSLLSIILWLLFFPFKLAWWLLKKTWNEKHV</sequence>
<reference evidence="2 4" key="2">
    <citation type="submission" date="2018-07" db="EMBL/GenBank/DDBJ databases">
        <title>Genomic Encyclopedia of Type Strains, Phase IV (KMG-IV): sequencing the most valuable type-strain genomes for metagenomic binning, comparative biology and taxonomic classification.</title>
        <authorList>
            <person name="Goeker M."/>
        </authorList>
    </citation>
    <scope>NUCLEOTIDE SEQUENCE [LARGE SCALE GENOMIC DNA]</scope>
    <source>
        <strain evidence="2 4">DSM 19728</strain>
    </source>
</reference>
<gene>
    <name evidence="2" type="ORF">DFR66_108110</name>
    <name evidence="3" type="ORF">IQ02_01820</name>
</gene>
<keyword evidence="1" id="KW-1133">Transmembrane helix</keyword>
<proteinExistence type="predicted"/>
<dbReference type="Proteomes" id="UP000321392">
    <property type="component" value="Unassembled WGS sequence"/>
</dbReference>
<dbReference type="AlphaFoldDB" id="A0A562PSD4"/>
<dbReference type="EMBL" id="QQBA01000008">
    <property type="protein sequence ID" value="RDI53760.1"/>
    <property type="molecule type" value="Genomic_DNA"/>
</dbReference>
<comment type="caution">
    <text evidence="3">The sequence shown here is derived from an EMBL/GenBank/DDBJ whole genome shotgun (WGS) entry which is preliminary data.</text>
</comment>
<reference evidence="3" key="3">
    <citation type="submission" date="2019-07" db="EMBL/GenBank/DDBJ databases">
        <authorList>
            <person name="Whitman W."/>
            <person name="Huntemann M."/>
            <person name="Clum A."/>
            <person name="Pillay M."/>
            <person name="Palaniappan K."/>
            <person name="Varghese N."/>
            <person name="Mikhailova N."/>
            <person name="Stamatis D."/>
            <person name="Reddy T."/>
            <person name="Daum C."/>
            <person name="Shapiro N."/>
            <person name="Ivanova N."/>
            <person name="Kyrpides N."/>
            <person name="Woyke T."/>
        </authorList>
    </citation>
    <scope>NUCLEOTIDE SEQUENCE</scope>
    <source>
        <strain evidence="3">CGMCC 1.5380</strain>
    </source>
</reference>
<protein>
    <submittedName>
        <fullName evidence="3">Uncharacterized protein</fullName>
    </submittedName>
</protein>
<dbReference type="EMBL" id="VLKX01000008">
    <property type="protein sequence ID" value="TWI46986.1"/>
    <property type="molecule type" value="Genomic_DNA"/>
</dbReference>
<evidence type="ECO:0000313" key="2">
    <source>
        <dbReference type="EMBL" id="RDI53760.1"/>
    </source>
</evidence>
<keyword evidence="4" id="KW-1185">Reference proteome</keyword>
<name>A0A562PSD4_9FLAO</name>
<keyword evidence="1" id="KW-0472">Membrane</keyword>
<reference evidence="3 5" key="1">
    <citation type="journal article" date="2015" name="Stand. Genomic Sci.">
        <title>Genomic Encyclopedia of Bacterial and Archaeal Type Strains, Phase III: the genomes of soil and plant-associated and newly described type strains.</title>
        <authorList>
            <person name="Whitman W.B."/>
            <person name="Woyke T."/>
            <person name="Klenk H.P."/>
            <person name="Zhou Y."/>
            <person name="Lilburn T.G."/>
            <person name="Beck B.J."/>
            <person name="De Vos P."/>
            <person name="Vandamme P."/>
            <person name="Eisen J.A."/>
            <person name="Garrity G."/>
            <person name="Hugenholtz P."/>
            <person name="Kyrpides N.C."/>
        </authorList>
    </citation>
    <scope>NUCLEOTIDE SEQUENCE [LARGE SCALE GENOMIC DNA]</scope>
    <source>
        <strain evidence="3 5">CGMCC 1.5380</strain>
    </source>
</reference>
<evidence type="ECO:0000313" key="5">
    <source>
        <dbReference type="Proteomes" id="UP000321392"/>
    </source>
</evidence>
<dbReference type="Proteomes" id="UP000254518">
    <property type="component" value="Unassembled WGS sequence"/>
</dbReference>
<feature type="transmembrane region" description="Helical" evidence="1">
    <location>
        <begin position="92"/>
        <end position="113"/>
    </location>
</feature>
<dbReference type="RefSeq" id="WP_114754469.1">
    <property type="nucleotide sequence ID" value="NZ_QQBA01000008.1"/>
</dbReference>
<evidence type="ECO:0000256" key="1">
    <source>
        <dbReference type="SAM" id="Phobius"/>
    </source>
</evidence>